<evidence type="ECO:0000256" key="1">
    <source>
        <dbReference type="ARBA" id="ARBA00023002"/>
    </source>
</evidence>
<dbReference type="InterPro" id="IPR006139">
    <property type="entry name" value="D-isomer_2_OHA_DH_cat_dom"/>
</dbReference>
<dbReference type="RefSeq" id="WP_207825266.1">
    <property type="nucleotide sequence ID" value="NZ_CP062006.1"/>
</dbReference>
<reference evidence="6 7" key="1">
    <citation type="submission" date="2020-09" db="EMBL/GenBank/DDBJ databases">
        <title>Brevundimonas sp. LVF1 isolated from an oligotrophic pond in Goettingen, Germany.</title>
        <authorList>
            <person name="Friedrich I."/>
            <person name="Klassen A."/>
            <person name="Neubauer H."/>
            <person name="Schneider D."/>
            <person name="Hertel R."/>
            <person name="Daniel R."/>
        </authorList>
    </citation>
    <scope>NUCLEOTIDE SEQUENCE [LARGE SCALE GENOMIC DNA]</scope>
    <source>
        <strain evidence="6 7">LVF1</strain>
    </source>
</reference>
<evidence type="ECO:0000256" key="3">
    <source>
        <dbReference type="RuleBase" id="RU003719"/>
    </source>
</evidence>
<dbReference type="Gene3D" id="3.40.50.720">
    <property type="entry name" value="NAD(P)-binding Rossmann-like Domain"/>
    <property type="match status" value="2"/>
</dbReference>
<keyword evidence="2" id="KW-0520">NAD</keyword>
<dbReference type="PANTHER" id="PTHR10996:SF178">
    <property type="entry name" value="2-HYDROXYACID DEHYDROGENASE YGL185C-RELATED"/>
    <property type="match status" value="1"/>
</dbReference>
<evidence type="ECO:0000313" key="7">
    <source>
        <dbReference type="Proteomes" id="UP000663942"/>
    </source>
</evidence>
<sequence length="309" mass="31808">MTGLVLLAPGLPDSLLTPLRASGLSLQTLDGAPALEQAEAASAYVVFGGSPASAALIDSLPNLKIIAVHGVGYDGVDVEHACSRGVVVTNTPDVLTEDVADLALALTLNTLRALPMVEHHLRSGRWAAGERAPLTRRASARRYGVLGLGRIGAAIARRLEPLGGSIAYHSRRPVAGAPYAYYDSARSLAEAVDVLIIATPGGPTTDRLVDAEVLAALGPDGVLINIARGGVVDEGALIAALTENRLFGAGLDVFAHEPRVPQALLDHPRCVLTPHVGSATVETRAAMAGLVVENLLAVLSGQPAITPVV</sequence>
<accession>A0ABX7SLJ1</accession>
<evidence type="ECO:0000313" key="6">
    <source>
        <dbReference type="EMBL" id="QTC88214.1"/>
    </source>
</evidence>
<protein>
    <submittedName>
        <fullName evidence="6">2-hydroxyacid dehydrogenase</fullName>
    </submittedName>
</protein>
<dbReference type="Pfam" id="PF00389">
    <property type="entry name" value="2-Hacid_dh"/>
    <property type="match status" value="1"/>
</dbReference>
<comment type="similarity">
    <text evidence="3">Belongs to the D-isomer specific 2-hydroxyacid dehydrogenase family.</text>
</comment>
<dbReference type="InterPro" id="IPR050223">
    <property type="entry name" value="D-isomer_2-hydroxyacid_DH"/>
</dbReference>
<dbReference type="InterPro" id="IPR006140">
    <property type="entry name" value="D-isomer_DH_NAD-bd"/>
</dbReference>
<name>A0ABX7SLJ1_9CAUL</name>
<dbReference type="EMBL" id="CP062006">
    <property type="protein sequence ID" value="QTC88214.1"/>
    <property type="molecule type" value="Genomic_DNA"/>
</dbReference>
<dbReference type="Pfam" id="PF02826">
    <property type="entry name" value="2-Hacid_dh_C"/>
    <property type="match status" value="1"/>
</dbReference>
<evidence type="ECO:0000259" key="5">
    <source>
        <dbReference type="Pfam" id="PF02826"/>
    </source>
</evidence>
<keyword evidence="7" id="KW-1185">Reference proteome</keyword>
<keyword evidence="1 3" id="KW-0560">Oxidoreductase</keyword>
<dbReference type="PANTHER" id="PTHR10996">
    <property type="entry name" value="2-HYDROXYACID DEHYDROGENASE-RELATED"/>
    <property type="match status" value="1"/>
</dbReference>
<evidence type="ECO:0000256" key="2">
    <source>
        <dbReference type="ARBA" id="ARBA00023027"/>
    </source>
</evidence>
<evidence type="ECO:0000259" key="4">
    <source>
        <dbReference type="Pfam" id="PF00389"/>
    </source>
</evidence>
<dbReference type="Proteomes" id="UP000663942">
    <property type="component" value="Chromosome"/>
</dbReference>
<dbReference type="SUPFAM" id="SSF51735">
    <property type="entry name" value="NAD(P)-binding Rossmann-fold domains"/>
    <property type="match status" value="1"/>
</dbReference>
<organism evidence="6 7">
    <name type="scientific">Brevundimonas pondensis</name>
    <dbReference type="NCBI Taxonomy" id="2774189"/>
    <lineage>
        <taxon>Bacteria</taxon>
        <taxon>Pseudomonadati</taxon>
        <taxon>Pseudomonadota</taxon>
        <taxon>Alphaproteobacteria</taxon>
        <taxon>Caulobacterales</taxon>
        <taxon>Caulobacteraceae</taxon>
        <taxon>Brevundimonas</taxon>
    </lineage>
</organism>
<feature type="domain" description="D-isomer specific 2-hydroxyacid dehydrogenase NAD-binding" evidence="5">
    <location>
        <begin position="104"/>
        <end position="277"/>
    </location>
</feature>
<dbReference type="SUPFAM" id="SSF52283">
    <property type="entry name" value="Formate/glycerate dehydrogenase catalytic domain-like"/>
    <property type="match status" value="1"/>
</dbReference>
<proteinExistence type="inferred from homology"/>
<gene>
    <name evidence="6" type="ORF">IFE19_02055</name>
</gene>
<dbReference type="InterPro" id="IPR036291">
    <property type="entry name" value="NAD(P)-bd_dom_sf"/>
</dbReference>
<dbReference type="CDD" id="cd12156">
    <property type="entry name" value="HPPR"/>
    <property type="match status" value="1"/>
</dbReference>
<feature type="domain" description="D-isomer specific 2-hydroxyacid dehydrogenase catalytic" evidence="4">
    <location>
        <begin position="34"/>
        <end position="308"/>
    </location>
</feature>